<evidence type="ECO:0000313" key="5">
    <source>
        <dbReference type="Proteomes" id="UP000003980"/>
    </source>
</evidence>
<dbReference type="PANTHER" id="PTHR21089:SF1">
    <property type="entry name" value="BIFUNCTIONAL 3-DEHYDROQUINATE DEHYDRATASE_SHIKIMATE DEHYDROGENASE, CHLOROPLASTIC"/>
    <property type="match status" value="1"/>
</dbReference>
<feature type="active site" description="Proton acceptor" evidence="1">
    <location>
        <position position="73"/>
    </location>
</feature>
<feature type="binding site" evidence="1">
    <location>
        <position position="236"/>
    </location>
    <ligand>
        <name>shikimate</name>
        <dbReference type="ChEBI" id="CHEBI:36208"/>
    </ligand>
</feature>
<dbReference type="HOGENOM" id="CLU_044063_4_1_2"/>
<reference evidence="4 5" key="1">
    <citation type="submission" date="2012-01" db="EMBL/GenBank/DDBJ databases">
        <title>Improved High-Quality Draft sequence of Metallosphaera yellowstonensis MK1.</title>
        <authorList>
            <consortium name="US DOE Joint Genome Institute"/>
            <person name="Lucas S."/>
            <person name="Han J."/>
            <person name="Cheng J.-F."/>
            <person name="Goodwin L."/>
            <person name="Pitluck S."/>
            <person name="Peters L."/>
            <person name="Teshima H."/>
            <person name="Detter J.C."/>
            <person name="Han C."/>
            <person name="Tapia R."/>
            <person name="Land M."/>
            <person name="Hauser L."/>
            <person name="Kyrpides N."/>
            <person name="Kozubal M."/>
            <person name="Macur R.E."/>
            <person name="Jay Z."/>
            <person name="Inskeep W."/>
            <person name="Woyke T."/>
        </authorList>
    </citation>
    <scope>NUCLEOTIDE SEQUENCE [LARGE SCALE GENOMIC DNA]</scope>
    <source>
        <strain evidence="4 5">MK1</strain>
    </source>
</reference>
<dbReference type="PANTHER" id="PTHR21089">
    <property type="entry name" value="SHIKIMATE DEHYDROGENASE"/>
    <property type="match status" value="1"/>
</dbReference>
<dbReference type="InterPro" id="IPR006151">
    <property type="entry name" value="Shikm_DH/Glu-tRNA_Rdtase"/>
</dbReference>
<feature type="binding site" evidence="1">
    <location>
        <position position="69"/>
    </location>
    <ligand>
        <name>shikimate</name>
        <dbReference type="ChEBI" id="CHEBI:36208"/>
    </ligand>
</feature>
<dbReference type="Gene3D" id="3.40.50.10860">
    <property type="entry name" value="Leucine Dehydrogenase, chain A, domain 1"/>
    <property type="match status" value="1"/>
</dbReference>
<dbReference type="GO" id="GO:0009423">
    <property type="term" value="P:chorismate biosynthetic process"/>
    <property type="evidence" value="ECO:0007669"/>
    <property type="project" value="UniProtKB-UniRule"/>
</dbReference>
<feature type="binding site" evidence="1">
    <location>
        <begin position="23"/>
        <end position="25"/>
    </location>
    <ligand>
        <name>shikimate</name>
        <dbReference type="ChEBI" id="CHEBI:36208"/>
    </ligand>
</feature>
<name>H2C9J8_9CREN</name>
<dbReference type="InterPro" id="IPR013708">
    <property type="entry name" value="Shikimate_DH-bd_N"/>
</dbReference>
<dbReference type="STRING" id="671065.MetMK1DRAFT_00032700"/>
<evidence type="ECO:0000259" key="3">
    <source>
        <dbReference type="Pfam" id="PF08501"/>
    </source>
</evidence>
<feature type="binding site" evidence="1">
    <location>
        <begin position="150"/>
        <end position="155"/>
    </location>
    <ligand>
        <name>NADP(+)</name>
        <dbReference type="ChEBI" id="CHEBI:58349"/>
    </ligand>
</feature>
<dbReference type="GO" id="GO:0009073">
    <property type="term" value="P:aromatic amino acid family biosynthetic process"/>
    <property type="evidence" value="ECO:0007669"/>
    <property type="project" value="UniProtKB-KW"/>
</dbReference>
<dbReference type="GO" id="GO:0004764">
    <property type="term" value="F:shikimate 3-dehydrogenase (NADP+) activity"/>
    <property type="evidence" value="ECO:0007669"/>
    <property type="project" value="UniProtKB-UniRule"/>
</dbReference>
<feature type="binding site" evidence="1">
    <location>
        <position position="206"/>
    </location>
    <ligand>
        <name>NADP(+)</name>
        <dbReference type="ChEBI" id="CHEBI:58349"/>
    </ligand>
</feature>
<organism evidence="4 5">
    <name type="scientific">Metallosphaera yellowstonensis MK1</name>
    <dbReference type="NCBI Taxonomy" id="671065"/>
    <lineage>
        <taxon>Archaea</taxon>
        <taxon>Thermoproteota</taxon>
        <taxon>Thermoprotei</taxon>
        <taxon>Sulfolobales</taxon>
        <taxon>Sulfolobaceae</taxon>
        <taxon>Metallosphaera</taxon>
    </lineage>
</organism>
<evidence type="ECO:0000313" key="4">
    <source>
        <dbReference type="EMBL" id="EHP68824.1"/>
    </source>
</evidence>
<comment type="caution">
    <text evidence="1">Lacks conserved residue(s) required for the propagation of feature annotation.</text>
</comment>
<dbReference type="eggNOG" id="arCOG01033">
    <property type="taxonomic scope" value="Archaea"/>
</dbReference>
<feature type="binding site" evidence="1">
    <location>
        <position position="229"/>
    </location>
    <ligand>
        <name>NADP(+)</name>
        <dbReference type="ChEBI" id="CHEBI:58349"/>
    </ligand>
</feature>
<feature type="binding site" evidence="1">
    <location>
        <position position="94"/>
    </location>
    <ligand>
        <name>shikimate</name>
        <dbReference type="ChEBI" id="CHEBI:36208"/>
    </ligand>
</feature>
<dbReference type="Proteomes" id="UP000003980">
    <property type="component" value="Unassembled WGS sequence"/>
</dbReference>
<sequence>MDCIEVGSHTKLFGVVGEGISYTLSPVIHNFSFQRLGVNGVYLTFDIPRGKFTLIFPSLPEIAEGLNVTVPYKEDVIPFLSDLSKDAKKVGAVNTIYRGTGYNTDYLALRSLVEERIEGGGRAVLFGAGGAAKAAAFALAELGFKVAVINRTRKRSEELVRKLREAGYDSEVSESCDESHRVVVNSTPDPTFVPERCIRGELAVEFVYKPVETPVVKLALSRGMKVVNGLQILVRQAMESERIWFGKSLNDEEVVSHLYARQLVR</sequence>
<dbReference type="Pfam" id="PF01488">
    <property type="entry name" value="Shikimate_DH"/>
    <property type="match status" value="1"/>
</dbReference>
<keyword evidence="1" id="KW-0560">Oxidoreductase</keyword>
<dbReference type="RefSeq" id="WP_009075652.1">
    <property type="nucleotide sequence ID" value="NZ_JH597770.1"/>
</dbReference>
<comment type="function">
    <text evidence="1">Involved in the biosynthesis of the chorismate, which leads to the biosynthesis of aromatic amino acids. Catalyzes the reversible NADPH linked reduction of 3-dehydroshikimate (DHSA) to yield shikimate (SA).</text>
</comment>
<dbReference type="GO" id="GO:0008652">
    <property type="term" value="P:amino acid biosynthetic process"/>
    <property type="evidence" value="ECO:0007669"/>
    <property type="project" value="UniProtKB-KW"/>
</dbReference>
<feature type="binding site" evidence="1">
    <location>
        <position position="208"/>
    </location>
    <ligand>
        <name>shikimate</name>
        <dbReference type="ChEBI" id="CHEBI:36208"/>
    </ligand>
</feature>
<dbReference type="EMBL" id="JH597770">
    <property type="protein sequence ID" value="EHP68824.1"/>
    <property type="molecule type" value="Genomic_DNA"/>
</dbReference>
<comment type="similarity">
    <text evidence="1">Belongs to the shikimate dehydrogenase family.</text>
</comment>
<protein>
    <recommendedName>
        <fullName evidence="1">Shikimate dehydrogenase (NADP(+))</fullName>
        <shortName evidence="1">SDH</shortName>
        <ecNumber evidence="1">1.1.1.25</ecNumber>
    </recommendedName>
</protein>
<dbReference type="HAMAP" id="MF_00222">
    <property type="entry name" value="Shikimate_DH_AroE"/>
    <property type="match status" value="1"/>
</dbReference>
<accession>H2C9J8</accession>
<keyword evidence="1" id="KW-0521">NADP</keyword>
<feature type="domain" description="Quinate/shikimate 5-dehydrogenase/glutamyl-tRNA reductase" evidence="2">
    <location>
        <begin position="121"/>
        <end position="190"/>
    </location>
</feature>
<comment type="catalytic activity">
    <reaction evidence="1">
        <text>shikimate + NADP(+) = 3-dehydroshikimate + NADPH + H(+)</text>
        <dbReference type="Rhea" id="RHEA:17737"/>
        <dbReference type="ChEBI" id="CHEBI:15378"/>
        <dbReference type="ChEBI" id="CHEBI:16630"/>
        <dbReference type="ChEBI" id="CHEBI:36208"/>
        <dbReference type="ChEBI" id="CHEBI:57783"/>
        <dbReference type="ChEBI" id="CHEBI:58349"/>
        <dbReference type="EC" id="1.1.1.25"/>
    </reaction>
</comment>
<dbReference type="Gene3D" id="3.40.50.720">
    <property type="entry name" value="NAD(P)-binding Rossmann-like Domain"/>
    <property type="match status" value="1"/>
</dbReference>
<evidence type="ECO:0000259" key="2">
    <source>
        <dbReference type="Pfam" id="PF01488"/>
    </source>
</evidence>
<feature type="binding site" evidence="1">
    <location>
        <position position="105"/>
    </location>
    <ligand>
        <name>shikimate</name>
        <dbReference type="ChEBI" id="CHEBI:36208"/>
    </ligand>
</feature>
<dbReference type="GO" id="GO:0019632">
    <property type="term" value="P:shikimate metabolic process"/>
    <property type="evidence" value="ECO:0007669"/>
    <property type="project" value="TreeGrafter"/>
</dbReference>
<dbReference type="Pfam" id="PF08501">
    <property type="entry name" value="Shikimate_dh_N"/>
    <property type="match status" value="1"/>
</dbReference>
<dbReference type="SUPFAM" id="SSF53223">
    <property type="entry name" value="Aminoacid dehydrogenase-like, N-terminal domain"/>
    <property type="match status" value="1"/>
</dbReference>
<proteinExistence type="inferred from homology"/>
<dbReference type="EC" id="1.1.1.25" evidence="1"/>
<gene>
    <name evidence="1" type="primary">aroE</name>
    <name evidence="4" type="ORF">MetMK1DRAFT_00032700</name>
</gene>
<dbReference type="SUPFAM" id="SSF51735">
    <property type="entry name" value="NAD(P)-binding Rossmann-fold domains"/>
    <property type="match status" value="1"/>
</dbReference>
<dbReference type="UniPathway" id="UPA00053">
    <property type="reaction ID" value="UER00087"/>
</dbReference>
<comment type="subunit">
    <text evidence="1">Homodimer.</text>
</comment>
<keyword evidence="5" id="KW-1185">Reference proteome</keyword>
<evidence type="ECO:0000256" key="1">
    <source>
        <dbReference type="HAMAP-Rule" id="MF_00222"/>
    </source>
</evidence>
<feature type="domain" description="Shikimate dehydrogenase substrate binding N-terminal" evidence="3">
    <location>
        <begin position="15"/>
        <end position="96"/>
    </location>
</feature>
<dbReference type="InterPro" id="IPR036291">
    <property type="entry name" value="NAD(P)-bd_dom_sf"/>
</dbReference>
<dbReference type="InterPro" id="IPR046346">
    <property type="entry name" value="Aminoacid_DH-like_N_sf"/>
</dbReference>
<dbReference type="InterPro" id="IPR022893">
    <property type="entry name" value="Shikimate_DH_fam"/>
</dbReference>
<comment type="pathway">
    <text evidence="1">Metabolic intermediate biosynthesis; chorismate biosynthesis; chorismate from D-erythrose 4-phosphate and phosphoenolpyruvate: step 4/7.</text>
</comment>
<dbReference type="AlphaFoldDB" id="H2C9J8"/>
<feature type="binding site" evidence="1">
    <location>
        <begin position="127"/>
        <end position="131"/>
    </location>
    <ligand>
        <name>NADP(+)</name>
        <dbReference type="ChEBI" id="CHEBI:58349"/>
    </ligand>
</feature>
<keyword evidence="1" id="KW-0057">Aromatic amino acid biosynthesis</keyword>
<keyword evidence="1" id="KW-0028">Amino-acid biosynthesis</keyword>